<sequence>MPNSNNCTPVPFLHLSSRLWVSLYLGQPSPAPAKNKYAGSLCPTTLNKNIPAHGQRIMVEGTSCIISTTIDDLKLRPIATSSSISNLPATPPYTIITAVNYNNMCALENLLYTLYDYRAHLSNFPRVVVYNLGVNQTHQADILNQLHSNGLVDELIPFDYDRYPGFWDISEQDEGGHGWKTAIMYEQSQRKDNNGMLVWMDASTKVTLKFLHRLPSYISNGGGFWAPRGGRRKIHQSPGSDLDNPKVLCNGAVFGLDTHRKVILNSIVEPWYQCSLDQNCFQTPPGDFLHEKTIHQEQITLTSLAHKSGYTCQRSARSFKVYPHRDMACRATLLERDTQGLLYHPSILDHAPWSPSDTMELKNHPHWRYPPPKSPPSNHRSFLHLQLEDSSEEEE</sequence>
<feature type="region of interest" description="Disordered" evidence="1">
    <location>
        <begin position="364"/>
        <end position="395"/>
    </location>
</feature>
<keyword evidence="3" id="KW-1185">Reference proteome</keyword>
<dbReference type="PANTHER" id="PTHR31389">
    <property type="entry name" value="LD39211P"/>
    <property type="match status" value="1"/>
</dbReference>
<evidence type="ECO:0000313" key="2">
    <source>
        <dbReference type="EMBL" id="SAM05275.1"/>
    </source>
</evidence>
<dbReference type="STRING" id="4829.A0A163K3F5"/>
<reference evidence="2" key="1">
    <citation type="submission" date="2016-04" db="EMBL/GenBank/DDBJ databases">
        <authorList>
            <person name="Evans L.H."/>
            <person name="Alamgir A."/>
            <person name="Owens N."/>
            <person name="Weber N.D."/>
            <person name="Virtaneva K."/>
            <person name="Barbian K."/>
            <person name="Babar A."/>
            <person name="Rosenke K."/>
        </authorList>
    </citation>
    <scope>NUCLEOTIDE SEQUENCE [LARGE SCALE GENOMIC DNA]</scope>
    <source>
        <strain evidence="2">CBS 101.48</strain>
    </source>
</reference>
<accession>A0A163K3F5</accession>
<organism evidence="2">
    <name type="scientific">Absidia glauca</name>
    <name type="common">Pin mould</name>
    <dbReference type="NCBI Taxonomy" id="4829"/>
    <lineage>
        <taxon>Eukaryota</taxon>
        <taxon>Fungi</taxon>
        <taxon>Fungi incertae sedis</taxon>
        <taxon>Mucoromycota</taxon>
        <taxon>Mucoromycotina</taxon>
        <taxon>Mucoromycetes</taxon>
        <taxon>Mucorales</taxon>
        <taxon>Cunninghamellaceae</taxon>
        <taxon>Absidia</taxon>
    </lineage>
</organism>
<dbReference type="AlphaFoldDB" id="A0A163K3F5"/>
<proteinExistence type="predicted"/>
<evidence type="ECO:0000256" key="1">
    <source>
        <dbReference type="SAM" id="MobiDB-lite"/>
    </source>
</evidence>
<gene>
    <name evidence="2" type="primary">ABSGL_11150.1 scaffold 12295</name>
</gene>
<dbReference type="Proteomes" id="UP000078561">
    <property type="component" value="Unassembled WGS sequence"/>
</dbReference>
<name>A0A163K3F5_ABSGL</name>
<evidence type="ECO:0000313" key="3">
    <source>
        <dbReference type="Proteomes" id="UP000078561"/>
    </source>
</evidence>
<dbReference type="OrthoDB" id="5954868at2759"/>
<dbReference type="PANTHER" id="PTHR31389:SF4">
    <property type="entry name" value="LD39211P"/>
    <property type="match status" value="1"/>
</dbReference>
<protein>
    <submittedName>
        <fullName evidence="2">Uncharacterized protein</fullName>
    </submittedName>
</protein>
<dbReference type="EMBL" id="LT554468">
    <property type="protein sequence ID" value="SAM05275.1"/>
    <property type="molecule type" value="Genomic_DNA"/>
</dbReference>
<dbReference type="InParanoid" id="A0A163K3F5"/>